<evidence type="ECO:0000256" key="4">
    <source>
        <dbReference type="ARBA" id="ARBA00022692"/>
    </source>
</evidence>
<dbReference type="Proteomes" id="UP000015453">
    <property type="component" value="Unassembled WGS sequence"/>
</dbReference>
<evidence type="ECO:0000256" key="5">
    <source>
        <dbReference type="ARBA" id="ARBA00022729"/>
    </source>
</evidence>
<comment type="similarity">
    <text evidence="2">Belongs to the glutamate-gated ion channel (TC 1.A.10.1) family.</text>
</comment>
<dbReference type="Pfam" id="PF10613">
    <property type="entry name" value="Lig_chan-Glu_bd"/>
    <property type="match status" value="1"/>
</dbReference>
<dbReference type="FunFam" id="3.40.190.10:FF:000039">
    <property type="entry name" value="Glutamate receptor"/>
    <property type="match status" value="1"/>
</dbReference>
<feature type="domain" description="Ionotropic glutamate receptor C-terminal" evidence="15">
    <location>
        <begin position="440"/>
        <end position="776"/>
    </location>
</feature>
<dbReference type="InterPro" id="IPR017103">
    <property type="entry name" value="Iontropic_Glu_rcpt_pln"/>
</dbReference>
<dbReference type="PRINTS" id="PR00248">
    <property type="entry name" value="GPCRMGR"/>
</dbReference>
<dbReference type="FunFam" id="3.40.50.2300:FF:000081">
    <property type="entry name" value="Glutamate receptor"/>
    <property type="match status" value="1"/>
</dbReference>
<dbReference type="GO" id="GO:0015276">
    <property type="term" value="F:ligand-gated monoatomic ion channel activity"/>
    <property type="evidence" value="ECO:0007669"/>
    <property type="project" value="InterPro"/>
</dbReference>
<dbReference type="OrthoDB" id="5984008at2759"/>
<feature type="non-terminal residue" evidence="16">
    <location>
        <position position="1"/>
    </location>
</feature>
<dbReference type="InterPro" id="IPR028082">
    <property type="entry name" value="Peripla_BP_I"/>
</dbReference>
<reference evidence="16 17" key="1">
    <citation type="journal article" date="2013" name="BMC Genomics">
        <title>The miniature genome of a carnivorous plant Genlisea aurea contains a low number of genes and short non-coding sequences.</title>
        <authorList>
            <person name="Leushkin E.V."/>
            <person name="Sutormin R.A."/>
            <person name="Nabieva E.R."/>
            <person name="Penin A.A."/>
            <person name="Kondrashov A.S."/>
            <person name="Logacheva M.D."/>
        </authorList>
    </citation>
    <scope>NUCLEOTIDE SEQUENCE [LARGE SCALE GENOMIC DNA]</scope>
</reference>
<keyword evidence="11" id="KW-1071">Ligand-gated ion channel</keyword>
<feature type="transmembrane region" description="Helical" evidence="14">
    <location>
        <begin position="551"/>
        <end position="578"/>
    </location>
</feature>
<organism evidence="16 17">
    <name type="scientific">Genlisea aurea</name>
    <dbReference type="NCBI Taxonomy" id="192259"/>
    <lineage>
        <taxon>Eukaryota</taxon>
        <taxon>Viridiplantae</taxon>
        <taxon>Streptophyta</taxon>
        <taxon>Embryophyta</taxon>
        <taxon>Tracheophyta</taxon>
        <taxon>Spermatophyta</taxon>
        <taxon>Magnoliopsida</taxon>
        <taxon>eudicotyledons</taxon>
        <taxon>Gunneridae</taxon>
        <taxon>Pentapetalae</taxon>
        <taxon>asterids</taxon>
        <taxon>lamiids</taxon>
        <taxon>Lamiales</taxon>
        <taxon>Lentibulariaceae</taxon>
        <taxon>Genlisea</taxon>
    </lineage>
</organism>
<evidence type="ECO:0000256" key="8">
    <source>
        <dbReference type="ARBA" id="ARBA00023136"/>
    </source>
</evidence>
<feature type="transmembrane region" description="Helical" evidence="14">
    <location>
        <begin position="620"/>
        <end position="644"/>
    </location>
</feature>
<feature type="non-terminal residue" evidence="16">
    <location>
        <position position="827"/>
    </location>
</feature>
<dbReference type="InterPro" id="IPR015683">
    <property type="entry name" value="Ionotropic_Glu_rcpt"/>
</dbReference>
<dbReference type="InterPro" id="IPR044440">
    <property type="entry name" value="GABAb_receptor_plant_PBP1"/>
</dbReference>
<dbReference type="PIRSF" id="PIRSF037090">
    <property type="entry name" value="Iontro_Glu-like_rcpt_pln"/>
    <property type="match status" value="1"/>
</dbReference>
<keyword evidence="12" id="KW-0407">Ion channel</keyword>
<keyword evidence="6 14" id="KW-1133">Transmembrane helix</keyword>
<dbReference type="SUPFAM" id="SSF53822">
    <property type="entry name" value="Periplasmic binding protein-like I"/>
    <property type="match status" value="1"/>
</dbReference>
<evidence type="ECO:0000256" key="13">
    <source>
        <dbReference type="PIRSR" id="PIRSR037090-50"/>
    </source>
</evidence>
<name>S8E9P1_9LAMI</name>
<dbReference type="InterPro" id="IPR001828">
    <property type="entry name" value="ANF_lig-bd_rcpt"/>
</dbReference>
<comment type="subcellular location">
    <subcellularLocation>
        <location evidence="1">Membrane</location>
        <topology evidence="1">Multi-pass membrane protein</topology>
    </subcellularLocation>
</comment>
<dbReference type="SUPFAM" id="SSF53850">
    <property type="entry name" value="Periplasmic binding protein-like II"/>
    <property type="match status" value="1"/>
</dbReference>
<dbReference type="Gene3D" id="3.40.190.10">
    <property type="entry name" value="Periplasmic binding protein-like II"/>
    <property type="match status" value="3"/>
</dbReference>
<dbReference type="GO" id="GO:0004930">
    <property type="term" value="F:G protein-coupled receptor activity"/>
    <property type="evidence" value="ECO:0007669"/>
    <property type="project" value="InterPro"/>
</dbReference>
<dbReference type="InterPro" id="IPR000337">
    <property type="entry name" value="GPCR_3"/>
</dbReference>
<dbReference type="Gene3D" id="1.10.287.70">
    <property type="match status" value="1"/>
</dbReference>
<feature type="disulfide bond" evidence="13">
    <location>
        <begin position="725"/>
        <end position="781"/>
    </location>
</feature>
<evidence type="ECO:0000256" key="11">
    <source>
        <dbReference type="ARBA" id="ARBA00023286"/>
    </source>
</evidence>
<dbReference type="InterPro" id="IPR019594">
    <property type="entry name" value="Glu/Gly-bd"/>
</dbReference>
<evidence type="ECO:0000256" key="14">
    <source>
        <dbReference type="SAM" id="Phobius"/>
    </source>
</evidence>
<dbReference type="FunFam" id="3.40.190.10:FF:000054">
    <property type="entry name" value="Glutamate receptor"/>
    <property type="match status" value="1"/>
</dbReference>
<feature type="transmembrane region" description="Helical" evidence="14">
    <location>
        <begin position="800"/>
        <end position="821"/>
    </location>
</feature>
<evidence type="ECO:0000256" key="6">
    <source>
        <dbReference type="ARBA" id="ARBA00022989"/>
    </source>
</evidence>
<dbReference type="FunFam" id="1.10.287.70:FF:000037">
    <property type="entry name" value="Glutamate receptor"/>
    <property type="match status" value="1"/>
</dbReference>
<dbReference type="GO" id="GO:0016020">
    <property type="term" value="C:membrane"/>
    <property type="evidence" value="ECO:0007669"/>
    <property type="project" value="UniProtKB-SubCell"/>
</dbReference>
<dbReference type="Pfam" id="PF01094">
    <property type="entry name" value="ANF_receptor"/>
    <property type="match status" value="1"/>
</dbReference>
<keyword evidence="9 16" id="KW-0675">Receptor</keyword>
<keyword evidence="8 14" id="KW-0472">Membrane</keyword>
<dbReference type="EMBL" id="AUSU01000771">
    <property type="protein sequence ID" value="EPS72603.1"/>
    <property type="molecule type" value="Genomic_DNA"/>
</dbReference>
<evidence type="ECO:0000256" key="7">
    <source>
        <dbReference type="ARBA" id="ARBA00023065"/>
    </source>
</evidence>
<dbReference type="PANTHER" id="PTHR18966">
    <property type="entry name" value="IONOTROPIC GLUTAMATE RECEPTOR"/>
    <property type="match status" value="1"/>
</dbReference>
<keyword evidence="4 14" id="KW-0812">Transmembrane</keyword>
<evidence type="ECO:0000313" key="16">
    <source>
        <dbReference type="EMBL" id="EPS72603.1"/>
    </source>
</evidence>
<evidence type="ECO:0000313" key="17">
    <source>
        <dbReference type="Proteomes" id="UP000015453"/>
    </source>
</evidence>
<comment type="caution">
    <text evidence="16">The sequence shown here is derived from an EMBL/GenBank/DDBJ whole genome shotgun (WGS) entry which is preliminary data.</text>
</comment>
<dbReference type="CDD" id="cd13686">
    <property type="entry name" value="GluR_Plant"/>
    <property type="match status" value="1"/>
</dbReference>
<keyword evidence="13" id="KW-1015">Disulfide bond</keyword>
<dbReference type="Pfam" id="PF00060">
    <property type="entry name" value="Lig_chan"/>
    <property type="match status" value="1"/>
</dbReference>
<evidence type="ECO:0000256" key="3">
    <source>
        <dbReference type="ARBA" id="ARBA00022448"/>
    </source>
</evidence>
<evidence type="ECO:0000256" key="9">
    <source>
        <dbReference type="ARBA" id="ARBA00023170"/>
    </source>
</evidence>
<evidence type="ECO:0000256" key="12">
    <source>
        <dbReference type="ARBA" id="ARBA00023303"/>
    </source>
</evidence>
<keyword evidence="10" id="KW-0325">Glycoprotein</keyword>
<protein>
    <submittedName>
        <fullName evidence="16">Glutamate receptor</fullName>
    </submittedName>
</protein>
<keyword evidence="7" id="KW-0406">Ion transport</keyword>
<evidence type="ECO:0000259" key="15">
    <source>
        <dbReference type="SMART" id="SM00079"/>
    </source>
</evidence>
<evidence type="ECO:0000256" key="2">
    <source>
        <dbReference type="ARBA" id="ARBA00008685"/>
    </source>
</evidence>
<dbReference type="InterPro" id="IPR001320">
    <property type="entry name" value="Iontro_rcpt_C"/>
</dbReference>
<keyword evidence="5" id="KW-0732">Signal</keyword>
<keyword evidence="17" id="KW-1185">Reference proteome</keyword>
<evidence type="ECO:0000256" key="10">
    <source>
        <dbReference type="ARBA" id="ARBA00023180"/>
    </source>
</evidence>
<proteinExistence type="inferred from homology"/>
<gene>
    <name evidence="16" type="ORF">M569_02147</name>
</gene>
<sequence length="827" mass="91388">DVVNVGAIFALETINGHVAEIAVNAAVEDVNSDGFLGSTKLISTVYDSKYSTFLSLLGGLKYMEAQMVAIIGPQVSETAHILSHLANELHVPMLSFTALDPSLSSLQYPYFVQTAPNDLFQMTAIADMLSYFGFRRVIALYTDDEQSRGPIASLAVKLAERHSVITYKAVLLPGNLTSDEEIMKQLAKIKTMESRVIILHSFAVVGLRVLKLANQLKMMEKGYVWIATAWLSTVLDSIPFSVENETYLKGVLTLRPHTPDSDKKTAFLSRWKTLSNGSIGLNPYGLYAYDTVWIIANAVKRFLDQGGNISFSPNTYLNGLAGDGNLNLGALCTCDAGSQVLDLILQTHMTGLTGKISFDSDKSVIRPAFEILNVVLKSNYKRIGYWSNYSGLSVSSPEILFGLQVNRSRSNQQLDSIIWPGNTTVMPRGWDFPQNGKELRIGVPNRFSFKAFAYEVNKTGIDGYSIDVFKHAVDLLPYALPYKLVLFGDGKKNPSYKELVDNISLNVVDGAVGDITIVTNRIKIVDFTQPYIESGLVVVVPSRKIKHKAWVFLHPFTPAMWVVTVFVSIYVGFVVWFLERHVNEEFRGSPKEQLVTIFWFGFSSFFSAPKENMMGALARVVLLIWLFVALIVTSSYTASLSAILTVEHAAPSITGIESLIMSNDRIGYQLGSFSEYYLIEQLNIAKSRLVPLGSPEEYADALTTGNVSAIVDERPYVDLFLANYCSFEIVGQEFTKSSMGFAFQRDSPLVVDLSTAILTLSEKGVLQSLLNKWLLNGSSDCTSSGTSSSSGQLQFKNFKGLFMLSGLACAAAVLIFICILFHKYRKY</sequence>
<dbReference type="SMART" id="SM00079">
    <property type="entry name" value="PBPe"/>
    <property type="match status" value="1"/>
</dbReference>
<accession>S8E9P1</accession>
<dbReference type="AlphaFoldDB" id="S8E9P1"/>
<evidence type="ECO:0000256" key="1">
    <source>
        <dbReference type="ARBA" id="ARBA00004141"/>
    </source>
</evidence>
<keyword evidence="3" id="KW-0813">Transport</keyword>
<dbReference type="CDD" id="cd19990">
    <property type="entry name" value="PBP1_GABAb_receptor_plant"/>
    <property type="match status" value="1"/>
</dbReference>
<dbReference type="Gene3D" id="3.40.50.2300">
    <property type="match status" value="2"/>
</dbReference>